<reference evidence="1" key="1">
    <citation type="journal article" date="2021" name="Nat. Microbiol.">
        <title>Cocultivation of an ultrasmall environmental parasitic bacterium with lytic ability against bacteria associated with wastewater foams.</title>
        <authorList>
            <person name="Batinovic S."/>
            <person name="Rose J.J.A."/>
            <person name="Ratcliffe J."/>
            <person name="Seviour R.J."/>
            <person name="Petrovski S."/>
        </authorList>
    </citation>
    <scope>NUCLEOTIDE SEQUENCE</scope>
    <source>
        <strain evidence="1">JR1</strain>
    </source>
</reference>
<dbReference type="SUPFAM" id="SSF50494">
    <property type="entry name" value="Trypsin-like serine proteases"/>
    <property type="match status" value="1"/>
</dbReference>
<dbReference type="InterPro" id="IPR043504">
    <property type="entry name" value="Peptidase_S1_PA_chymotrypsin"/>
</dbReference>
<dbReference type="KEGG" id="mama:GII36_02650"/>
<dbReference type="RefSeq" id="WP_260764263.1">
    <property type="nucleotide sequence ID" value="NZ_CP045921.1"/>
</dbReference>
<sequence length="230" mass="23014">MIPIVSARSIRAWLVGLIGAAILVGLIGAISHGAGEASAAPAPVIGVGVKVIPQGGGGCNVATVSGRTFDFAGHCGKVNDRITDANGQYVGTVIRSTTYPDGSGVSANYADIATVQMAPNVIVRDEVPVKGVGQPRHGSTVCKHGHGIANKVRQCGTVVAITKFGIVIKGMAVTPFDSGSPVIDANDEVVGIISGSPSLIDAALSAARALGIPVPDGASVATRADYELVG</sequence>
<evidence type="ECO:0000313" key="2">
    <source>
        <dbReference type="Proteomes" id="UP001059824"/>
    </source>
</evidence>
<organism evidence="1 2">
    <name type="scientific">Candidatus Mycosynbacter amalyticus</name>
    <dbReference type="NCBI Taxonomy" id="2665156"/>
    <lineage>
        <taxon>Bacteria</taxon>
        <taxon>Candidatus Saccharimonadota</taxon>
        <taxon>Candidatus Saccharimonadota incertae sedis</taxon>
        <taxon>Candidatus Mycosynbacter</taxon>
    </lineage>
</organism>
<evidence type="ECO:0000313" key="1">
    <source>
        <dbReference type="EMBL" id="QHN42744.1"/>
    </source>
</evidence>
<protein>
    <recommendedName>
        <fullName evidence="3">Serine protease</fullName>
    </recommendedName>
</protein>
<accession>A0A857MJJ1</accession>
<dbReference type="InterPro" id="IPR009003">
    <property type="entry name" value="Peptidase_S1_PA"/>
</dbReference>
<dbReference type="Gene3D" id="2.40.10.10">
    <property type="entry name" value="Trypsin-like serine proteases"/>
    <property type="match status" value="2"/>
</dbReference>
<gene>
    <name evidence="1" type="ORF">GII36_02650</name>
</gene>
<dbReference type="AlphaFoldDB" id="A0A857MJJ1"/>
<dbReference type="EMBL" id="CP045921">
    <property type="protein sequence ID" value="QHN42744.1"/>
    <property type="molecule type" value="Genomic_DNA"/>
</dbReference>
<keyword evidence="2" id="KW-1185">Reference proteome</keyword>
<proteinExistence type="predicted"/>
<dbReference type="Proteomes" id="UP001059824">
    <property type="component" value="Chromosome"/>
</dbReference>
<name>A0A857MJJ1_9BACT</name>
<evidence type="ECO:0008006" key="3">
    <source>
        <dbReference type="Google" id="ProtNLM"/>
    </source>
</evidence>